<accession>A0A1G5JZ31</accession>
<evidence type="ECO:0000313" key="2">
    <source>
        <dbReference type="Proteomes" id="UP000199569"/>
    </source>
</evidence>
<name>A0A1G5JZ31_9HYPH</name>
<organism evidence="1 2">
    <name type="scientific">Microvirga guangxiensis</name>
    <dbReference type="NCBI Taxonomy" id="549386"/>
    <lineage>
        <taxon>Bacteria</taxon>
        <taxon>Pseudomonadati</taxon>
        <taxon>Pseudomonadota</taxon>
        <taxon>Alphaproteobacteria</taxon>
        <taxon>Hyphomicrobiales</taxon>
        <taxon>Methylobacteriaceae</taxon>
        <taxon>Microvirga</taxon>
    </lineage>
</organism>
<keyword evidence="2" id="KW-1185">Reference proteome</keyword>
<evidence type="ECO:0000313" key="1">
    <source>
        <dbReference type="EMBL" id="SCY93692.1"/>
    </source>
</evidence>
<gene>
    <name evidence="1" type="ORF">SAMN02927923_02938</name>
</gene>
<dbReference type="AlphaFoldDB" id="A0A1G5JZ31"/>
<protein>
    <submittedName>
        <fullName evidence="1">Uncharacterized protein</fullName>
    </submittedName>
</protein>
<proteinExistence type="predicted"/>
<dbReference type="Proteomes" id="UP000199569">
    <property type="component" value="Unassembled WGS sequence"/>
</dbReference>
<dbReference type="EMBL" id="FMVJ01000008">
    <property type="protein sequence ID" value="SCY93692.1"/>
    <property type="molecule type" value="Genomic_DNA"/>
</dbReference>
<reference evidence="1 2" key="1">
    <citation type="submission" date="2016-10" db="EMBL/GenBank/DDBJ databases">
        <authorList>
            <person name="de Groot N.N."/>
        </authorList>
    </citation>
    <scope>NUCLEOTIDE SEQUENCE [LARGE SCALE GENOMIC DNA]</scope>
    <source>
        <strain evidence="1 2">CGMCC 1.7666</strain>
    </source>
</reference>
<sequence length="81" mass="9117">MIRSYQRIDDETMILVRSLAEQFGCSVEIALKFLLKTGRHPQEVGEDDETYAARLESLPDPYIWAYCSFDPANDACGEGLG</sequence>